<evidence type="ECO:0000313" key="1">
    <source>
        <dbReference type="EMBL" id="KAA5611284.1"/>
    </source>
</evidence>
<evidence type="ECO:0000313" key="2">
    <source>
        <dbReference type="Proteomes" id="UP000325255"/>
    </source>
</evidence>
<dbReference type="InterPro" id="IPR018642">
    <property type="entry name" value="DUF2066"/>
</dbReference>
<sequence length="302" mass="32557">MVPSCRSEPRTATTARGISLGARTMCIVLQLKITCIVFALVHRPLGRGGPAFGGPACYARAMKGRFLLAALLLAAPAARADDLFEGHAIVSGTGPASRAEALPRALREVMVKVSGEPALAEDSRLEGIDAAALVEDDVFLDRLTDMPHHDEQGTRDRPWDYIAHFDPAGIRAALDRLGVPAWTALRPRLLARISVRDQDGGTYPLSNDADDGERQRQALLAAARRYGLRVALPPRATPDAAFPGTVPLTGHLTWSEAELGWVGEWHLDWQGRAHDWRITGVSFDAAFRDALAGALAVLAGRR</sequence>
<keyword evidence="2" id="KW-1185">Reference proteome</keyword>
<dbReference type="Proteomes" id="UP000325255">
    <property type="component" value="Unassembled WGS sequence"/>
</dbReference>
<reference evidence="1 2" key="1">
    <citation type="submission" date="2019-09" db="EMBL/GenBank/DDBJ databases">
        <title>Genome sequence of Rhodovastum atsumiense, a diverse member of the Acetobacteraceae family of non-sulfur purple photosynthetic bacteria.</title>
        <authorList>
            <person name="Meyer T."/>
            <person name="Kyndt J."/>
        </authorList>
    </citation>
    <scope>NUCLEOTIDE SEQUENCE [LARGE SCALE GENOMIC DNA]</scope>
    <source>
        <strain evidence="1 2">DSM 21279</strain>
    </source>
</reference>
<comment type="caution">
    <text evidence="1">The sequence shown here is derived from an EMBL/GenBank/DDBJ whole genome shotgun (WGS) entry which is preliminary data.</text>
</comment>
<dbReference type="AlphaFoldDB" id="A0A5M6ISJ4"/>
<accession>A0A5M6ISJ4</accession>
<dbReference type="EMBL" id="VWPK01000022">
    <property type="protein sequence ID" value="KAA5611284.1"/>
    <property type="molecule type" value="Genomic_DNA"/>
</dbReference>
<dbReference type="Pfam" id="PF09839">
    <property type="entry name" value="DUF2066"/>
    <property type="match status" value="1"/>
</dbReference>
<gene>
    <name evidence="1" type="ORF">F1189_15130</name>
</gene>
<dbReference type="OrthoDB" id="7266613at2"/>
<name>A0A5M6ISJ4_9PROT</name>
<protein>
    <submittedName>
        <fullName evidence="1">DUF2066 domain-containing protein</fullName>
    </submittedName>
</protein>
<proteinExistence type="predicted"/>
<organism evidence="1 2">
    <name type="scientific">Rhodovastum atsumiense</name>
    <dbReference type="NCBI Taxonomy" id="504468"/>
    <lineage>
        <taxon>Bacteria</taxon>
        <taxon>Pseudomonadati</taxon>
        <taxon>Pseudomonadota</taxon>
        <taxon>Alphaproteobacteria</taxon>
        <taxon>Acetobacterales</taxon>
        <taxon>Acetobacteraceae</taxon>
        <taxon>Rhodovastum</taxon>
    </lineage>
</organism>